<keyword evidence="1" id="KW-0812">Transmembrane</keyword>
<keyword evidence="3" id="KW-1185">Reference proteome</keyword>
<protein>
    <submittedName>
        <fullName evidence="2">Uncharacterized protein</fullName>
    </submittedName>
</protein>
<evidence type="ECO:0000313" key="3">
    <source>
        <dbReference type="Proteomes" id="UP001596417"/>
    </source>
</evidence>
<name>A0ABD5YPG4_9EURY</name>
<dbReference type="RefSeq" id="WP_264383100.1">
    <property type="nucleotide sequence ID" value="NZ_CP109979.1"/>
</dbReference>
<evidence type="ECO:0000256" key="1">
    <source>
        <dbReference type="SAM" id="Phobius"/>
    </source>
</evidence>
<accession>A0ABD5YPG4</accession>
<evidence type="ECO:0000313" key="2">
    <source>
        <dbReference type="EMBL" id="MFC7189106.1"/>
    </source>
</evidence>
<sequence length="41" mass="4329">MQSENDHPAELTGLLVVRTILLSALLSGVFGCSGDEASKLR</sequence>
<gene>
    <name evidence="2" type="ORF">ACFQL7_04085</name>
</gene>
<dbReference type="AlphaFoldDB" id="A0ABD5YPG4"/>
<feature type="transmembrane region" description="Helical" evidence="1">
    <location>
        <begin position="12"/>
        <end position="32"/>
    </location>
</feature>
<proteinExistence type="predicted"/>
<dbReference type="EMBL" id="JBHTAX010000001">
    <property type="protein sequence ID" value="MFC7189106.1"/>
    <property type="molecule type" value="Genomic_DNA"/>
</dbReference>
<dbReference type="GeneID" id="76198671"/>
<keyword evidence="1" id="KW-0472">Membrane</keyword>
<keyword evidence="1" id="KW-1133">Transmembrane helix</keyword>
<comment type="caution">
    <text evidence="2">The sequence shown here is derived from an EMBL/GenBank/DDBJ whole genome shotgun (WGS) entry which is preliminary data.</text>
</comment>
<organism evidence="2 3">
    <name type="scientific">Halocatena marina</name>
    <dbReference type="NCBI Taxonomy" id="2934937"/>
    <lineage>
        <taxon>Archaea</taxon>
        <taxon>Methanobacteriati</taxon>
        <taxon>Methanobacteriota</taxon>
        <taxon>Stenosarchaea group</taxon>
        <taxon>Halobacteria</taxon>
        <taxon>Halobacteriales</taxon>
        <taxon>Natronomonadaceae</taxon>
        <taxon>Halocatena</taxon>
    </lineage>
</organism>
<reference evidence="2 3" key="1">
    <citation type="journal article" date="2019" name="Int. J. Syst. Evol. Microbiol.">
        <title>The Global Catalogue of Microorganisms (GCM) 10K type strain sequencing project: providing services to taxonomists for standard genome sequencing and annotation.</title>
        <authorList>
            <consortium name="The Broad Institute Genomics Platform"/>
            <consortium name="The Broad Institute Genome Sequencing Center for Infectious Disease"/>
            <person name="Wu L."/>
            <person name="Ma J."/>
        </authorList>
    </citation>
    <scope>NUCLEOTIDE SEQUENCE [LARGE SCALE GENOMIC DNA]</scope>
    <source>
        <strain evidence="2 3">RDMS1</strain>
    </source>
</reference>
<dbReference type="Proteomes" id="UP001596417">
    <property type="component" value="Unassembled WGS sequence"/>
</dbReference>